<gene>
    <name evidence="3" type="ORF">GCM10007927_28700</name>
</gene>
<dbReference type="PROSITE" id="PS50943">
    <property type="entry name" value="HTH_CROC1"/>
    <property type="match status" value="1"/>
</dbReference>
<keyword evidence="1" id="KW-0238">DNA-binding</keyword>
<dbReference type="RefSeq" id="WP_284374505.1">
    <property type="nucleotide sequence ID" value="NZ_BSNL01000001.1"/>
</dbReference>
<accession>A0ABQ5VLN9</accession>
<dbReference type="SUPFAM" id="SSF47413">
    <property type="entry name" value="lambda repressor-like DNA-binding domains"/>
    <property type="match status" value="1"/>
</dbReference>
<dbReference type="InterPro" id="IPR001387">
    <property type="entry name" value="Cro/C1-type_HTH"/>
</dbReference>
<dbReference type="Gene3D" id="1.10.260.40">
    <property type="entry name" value="lambda repressor-like DNA-binding domains"/>
    <property type="match status" value="1"/>
</dbReference>
<dbReference type="Proteomes" id="UP001161388">
    <property type="component" value="Unassembled WGS sequence"/>
</dbReference>
<dbReference type="InterPro" id="IPR010982">
    <property type="entry name" value="Lambda_DNA-bd_dom_sf"/>
</dbReference>
<evidence type="ECO:0000256" key="1">
    <source>
        <dbReference type="ARBA" id="ARBA00023125"/>
    </source>
</evidence>
<dbReference type="PANTHER" id="PTHR36924:SF1">
    <property type="entry name" value="ANTITOXIN HIGA-1"/>
    <property type="match status" value="1"/>
</dbReference>
<sequence>MSLLEEPMQPGEVLKELYLDPLDIGAIAFARRLGVPRTRIERLIKGTTGITPDTALRLARVFNTTAAYWVNLQTNYDMALAAKEIDVSDIEPLVAA</sequence>
<evidence type="ECO:0000313" key="4">
    <source>
        <dbReference type="Proteomes" id="UP001161388"/>
    </source>
</evidence>
<evidence type="ECO:0000313" key="3">
    <source>
        <dbReference type="EMBL" id="GLQ28067.1"/>
    </source>
</evidence>
<dbReference type="Pfam" id="PF01381">
    <property type="entry name" value="HTH_3"/>
    <property type="match status" value="1"/>
</dbReference>
<comment type="caution">
    <text evidence="3">The sequence shown here is derived from an EMBL/GenBank/DDBJ whole genome shotgun (WGS) entry which is preliminary data.</text>
</comment>
<dbReference type="EMBL" id="BSNL01000001">
    <property type="protein sequence ID" value="GLQ28067.1"/>
    <property type="molecule type" value="Genomic_DNA"/>
</dbReference>
<dbReference type="InterPro" id="IPR013430">
    <property type="entry name" value="Toxin_antidote_HigA"/>
</dbReference>
<evidence type="ECO:0000259" key="2">
    <source>
        <dbReference type="PROSITE" id="PS50943"/>
    </source>
</evidence>
<organism evidence="3 4">
    <name type="scientific">Sulfitobacter pacificus</name>
    <dbReference type="NCBI Taxonomy" id="1499314"/>
    <lineage>
        <taxon>Bacteria</taxon>
        <taxon>Pseudomonadati</taxon>
        <taxon>Pseudomonadota</taxon>
        <taxon>Alphaproteobacteria</taxon>
        <taxon>Rhodobacterales</taxon>
        <taxon>Roseobacteraceae</taxon>
        <taxon>Sulfitobacter</taxon>
    </lineage>
</organism>
<name>A0ABQ5VLN9_9RHOB</name>
<dbReference type="CDD" id="cd00093">
    <property type="entry name" value="HTH_XRE"/>
    <property type="match status" value="1"/>
</dbReference>
<protein>
    <recommendedName>
        <fullName evidence="2">HTH cro/C1-type domain-containing protein</fullName>
    </recommendedName>
</protein>
<proteinExistence type="predicted"/>
<feature type="domain" description="HTH cro/C1-type" evidence="2">
    <location>
        <begin position="28"/>
        <end position="69"/>
    </location>
</feature>
<reference evidence="3" key="1">
    <citation type="journal article" date="2014" name="Int. J. Syst. Evol. Microbiol.">
        <title>Complete genome of a new Firmicutes species belonging to the dominant human colonic microbiota ('Ruminococcus bicirculans') reveals two chromosomes and a selective capacity to utilize plant glucans.</title>
        <authorList>
            <consortium name="NISC Comparative Sequencing Program"/>
            <person name="Wegmann U."/>
            <person name="Louis P."/>
            <person name="Goesmann A."/>
            <person name="Henrissat B."/>
            <person name="Duncan S.H."/>
            <person name="Flint H.J."/>
        </authorList>
    </citation>
    <scope>NUCLEOTIDE SEQUENCE</scope>
    <source>
        <strain evidence="3">NBRC 109915</strain>
    </source>
</reference>
<reference evidence="3" key="2">
    <citation type="submission" date="2023-01" db="EMBL/GenBank/DDBJ databases">
        <title>Draft genome sequence of Sulfitobacter pacificus strain NBRC 109915.</title>
        <authorList>
            <person name="Sun Q."/>
            <person name="Mori K."/>
        </authorList>
    </citation>
    <scope>NUCLEOTIDE SEQUENCE</scope>
    <source>
        <strain evidence="3">NBRC 109915</strain>
    </source>
</reference>
<dbReference type="PANTHER" id="PTHR36924">
    <property type="entry name" value="ANTITOXIN HIGA-1"/>
    <property type="match status" value="1"/>
</dbReference>
<dbReference type="NCBIfam" id="TIGR02607">
    <property type="entry name" value="antidote_HigA"/>
    <property type="match status" value="1"/>
</dbReference>
<keyword evidence="4" id="KW-1185">Reference proteome</keyword>
<dbReference type="SMART" id="SM00530">
    <property type="entry name" value="HTH_XRE"/>
    <property type="match status" value="1"/>
</dbReference>